<comment type="caution">
    <text evidence="1">The sequence shown here is derived from an EMBL/GenBank/DDBJ whole genome shotgun (WGS) entry which is preliminary data.</text>
</comment>
<evidence type="ECO:0000313" key="1">
    <source>
        <dbReference type="EMBL" id="KAF7510368.1"/>
    </source>
</evidence>
<dbReference type="AlphaFoldDB" id="A0A8H7AJP9"/>
<dbReference type="EMBL" id="JAACFV010000031">
    <property type="protein sequence ID" value="KAF7510368.1"/>
    <property type="molecule type" value="Genomic_DNA"/>
</dbReference>
<proteinExistence type="predicted"/>
<dbReference type="Proteomes" id="UP000606974">
    <property type="component" value="Unassembled WGS sequence"/>
</dbReference>
<evidence type="ECO:0000313" key="2">
    <source>
        <dbReference type="Proteomes" id="UP000606974"/>
    </source>
</evidence>
<gene>
    <name evidence="1" type="ORF">GJ744_006864</name>
</gene>
<sequence>MNHEANDLRNQSTVYLDIHGVMVVAGMKASPEYHKKDYMYSYILLVKITKTTKLQATQILDGDMKDTNDELTNVAEYGRRTPAKLPFMPVRCIIASLLRVFSHPSRSVMS</sequence>
<protein>
    <submittedName>
        <fullName evidence="1">Uncharacterized protein</fullName>
    </submittedName>
</protein>
<keyword evidence="2" id="KW-1185">Reference proteome</keyword>
<reference evidence="1" key="1">
    <citation type="submission" date="2020-02" db="EMBL/GenBank/DDBJ databases">
        <authorList>
            <person name="Palmer J.M."/>
        </authorList>
    </citation>
    <scope>NUCLEOTIDE SEQUENCE</scope>
    <source>
        <strain evidence="1">EPUS1.4</strain>
        <tissue evidence="1">Thallus</tissue>
    </source>
</reference>
<organism evidence="1 2">
    <name type="scientific">Endocarpon pusillum</name>
    <dbReference type="NCBI Taxonomy" id="364733"/>
    <lineage>
        <taxon>Eukaryota</taxon>
        <taxon>Fungi</taxon>
        <taxon>Dikarya</taxon>
        <taxon>Ascomycota</taxon>
        <taxon>Pezizomycotina</taxon>
        <taxon>Eurotiomycetes</taxon>
        <taxon>Chaetothyriomycetidae</taxon>
        <taxon>Verrucariales</taxon>
        <taxon>Verrucariaceae</taxon>
        <taxon>Endocarpon</taxon>
    </lineage>
</organism>
<name>A0A8H7AJP9_9EURO</name>
<accession>A0A8H7AJP9</accession>